<name>A0A485M9X9_9ZZZZ</name>
<feature type="domain" description="ABC transmembrane type-1" evidence="8">
    <location>
        <begin position="59"/>
        <end position="238"/>
    </location>
</feature>
<evidence type="ECO:0000256" key="2">
    <source>
        <dbReference type="ARBA" id="ARBA00022448"/>
    </source>
</evidence>
<feature type="transmembrane region" description="Helical" evidence="7">
    <location>
        <begin position="125"/>
        <end position="143"/>
    </location>
</feature>
<dbReference type="SUPFAM" id="SSF161098">
    <property type="entry name" value="MetI-like"/>
    <property type="match status" value="1"/>
</dbReference>
<evidence type="ECO:0000256" key="5">
    <source>
        <dbReference type="ARBA" id="ARBA00022989"/>
    </source>
</evidence>
<feature type="transmembrane region" description="Helical" evidence="7">
    <location>
        <begin position="63"/>
        <end position="85"/>
    </location>
</feature>
<feature type="transmembrane region" description="Helical" evidence="7">
    <location>
        <begin position="168"/>
        <end position="189"/>
    </location>
</feature>
<dbReference type="PROSITE" id="PS50928">
    <property type="entry name" value="ABC_TM1"/>
    <property type="match status" value="1"/>
</dbReference>
<dbReference type="GO" id="GO:0055085">
    <property type="term" value="P:transmembrane transport"/>
    <property type="evidence" value="ECO:0007669"/>
    <property type="project" value="InterPro"/>
</dbReference>
<dbReference type="AlphaFoldDB" id="A0A485M9X9"/>
<keyword evidence="2" id="KW-0813">Transport</keyword>
<dbReference type="Pfam" id="PF00528">
    <property type="entry name" value="BPD_transp_1"/>
    <property type="match status" value="1"/>
</dbReference>
<keyword evidence="6 7" id="KW-0472">Membrane</keyword>
<evidence type="ECO:0000256" key="4">
    <source>
        <dbReference type="ARBA" id="ARBA00022692"/>
    </source>
</evidence>
<organism evidence="9">
    <name type="scientific">anaerobic digester metagenome</name>
    <dbReference type="NCBI Taxonomy" id="1263854"/>
    <lineage>
        <taxon>unclassified sequences</taxon>
        <taxon>metagenomes</taxon>
        <taxon>ecological metagenomes</taxon>
    </lineage>
</organism>
<evidence type="ECO:0000256" key="1">
    <source>
        <dbReference type="ARBA" id="ARBA00004651"/>
    </source>
</evidence>
<dbReference type="InterPro" id="IPR000515">
    <property type="entry name" value="MetI-like"/>
</dbReference>
<reference evidence="9" key="1">
    <citation type="submission" date="2019-03" db="EMBL/GenBank/DDBJ databases">
        <authorList>
            <person name="Hao L."/>
        </authorList>
    </citation>
    <scope>NUCLEOTIDE SEQUENCE</scope>
</reference>
<keyword evidence="4 7" id="KW-0812">Transmembrane</keyword>
<sequence>MKNSISLTRGLLPLFGLAAFIAFWQLISGFYSHVVVPSPAEVAQTLWTLAAGGELWEQSRHSILRGLLGFCLAVAAGTPLGLLIGLNPVAASLLRPLVVVLQVTPLISWLLLAMIWIGFSRVPVFVVFVTTVPLIVINTYQGVKSIDRQLLQVAQIYRISKPRVIREIYLPQVAPYLLAGVSNALGVTWKAVAMAEFLSVQQGIGAGMAVARINLETAALFAWTLFLIGLGLVTDRLLACVTHHKLKHWM</sequence>
<dbReference type="PANTHER" id="PTHR30151">
    <property type="entry name" value="ALKANE SULFONATE ABC TRANSPORTER-RELATED, MEMBRANE SUBUNIT"/>
    <property type="match status" value="1"/>
</dbReference>
<accession>A0A485M9X9</accession>
<dbReference type="Gene3D" id="1.10.3720.10">
    <property type="entry name" value="MetI-like"/>
    <property type="match status" value="1"/>
</dbReference>
<evidence type="ECO:0000313" key="9">
    <source>
        <dbReference type="EMBL" id="VFU19370.1"/>
    </source>
</evidence>
<keyword evidence="3" id="KW-1003">Cell membrane</keyword>
<keyword evidence="5 7" id="KW-1133">Transmembrane helix</keyword>
<evidence type="ECO:0000256" key="6">
    <source>
        <dbReference type="ARBA" id="ARBA00023136"/>
    </source>
</evidence>
<dbReference type="GO" id="GO:0005886">
    <property type="term" value="C:plasma membrane"/>
    <property type="evidence" value="ECO:0007669"/>
    <property type="project" value="UniProtKB-SubCell"/>
</dbReference>
<protein>
    <submittedName>
        <fullName evidence="9">Putative aliphatic sulfonates transport permease protein SsuC</fullName>
    </submittedName>
</protein>
<evidence type="ECO:0000256" key="3">
    <source>
        <dbReference type="ARBA" id="ARBA00022475"/>
    </source>
</evidence>
<feature type="transmembrane region" description="Helical" evidence="7">
    <location>
        <begin position="97"/>
        <end position="119"/>
    </location>
</feature>
<proteinExistence type="predicted"/>
<feature type="transmembrane region" description="Helical" evidence="7">
    <location>
        <begin position="12"/>
        <end position="31"/>
    </location>
</feature>
<comment type="subcellular location">
    <subcellularLocation>
        <location evidence="1">Cell membrane</location>
        <topology evidence="1">Multi-pass membrane protein</topology>
    </subcellularLocation>
</comment>
<evidence type="ECO:0000256" key="7">
    <source>
        <dbReference type="SAM" id="Phobius"/>
    </source>
</evidence>
<evidence type="ECO:0000259" key="8">
    <source>
        <dbReference type="PROSITE" id="PS50928"/>
    </source>
</evidence>
<gene>
    <name evidence="9" type="primary">ssuC</name>
    <name evidence="9" type="ORF">SCFA_80001</name>
</gene>
<dbReference type="InterPro" id="IPR035906">
    <property type="entry name" value="MetI-like_sf"/>
</dbReference>
<dbReference type="PANTHER" id="PTHR30151:SF0">
    <property type="entry name" value="ABC TRANSPORTER PERMEASE PROTEIN MJ0413-RELATED"/>
    <property type="match status" value="1"/>
</dbReference>
<feature type="transmembrane region" description="Helical" evidence="7">
    <location>
        <begin position="220"/>
        <end position="241"/>
    </location>
</feature>
<dbReference type="EMBL" id="CAADRN010000383">
    <property type="protein sequence ID" value="VFU19370.1"/>
    <property type="molecule type" value="Genomic_DNA"/>
</dbReference>